<accession>A0AAN9VSZ1</accession>
<keyword evidence="15" id="KW-1185">Reference proteome</keyword>
<dbReference type="Pfam" id="PF01663">
    <property type="entry name" value="Phosphodiest"/>
    <property type="match status" value="1"/>
</dbReference>
<comment type="pathway">
    <text evidence="2">Glycolipid biosynthesis; glycosylphosphatidylinositol-anchor biosynthesis.</text>
</comment>
<feature type="transmembrane region" description="Helical" evidence="13">
    <location>
        <begin position="461"/>
        <end position="480"/>
    </location>
</feature>
<comment type="subcellular location">
    <subcellularLocation>
        <location evidence="1">Endoplasmic reticulum membrane</location>
        <topology evidence="1">Multi-pass membrane protein</topology>
    </subcellularLocation>
</comment>
<evidence type="ECO:0000256" key="12">
    <source>
        <dbReference type="ARBA" id="ARBA00093602"/>
    </source>
</evidence>
<feature type="transmembrane region" description="Helical" evidence="13">
    <location>
        <begin position="716"/>
        <end position="736"/>
    </location>
</feature>
<feature type="transmembrane region" description="Helical" evidence="13">
    <location>
        <begin position="1056"/>
        <end position="1075"/>
    </location>
</feature>
<feature type="transmembrane region" description="Helical" evidence="13">
    <location>
        <begin position="833"/>
        <end position="858"/>
    </location>
</feature>
<feature type="transmembrane region" description="Helical" evidence="13">
    <location>
        <begin position="959"/>
        <end position="979"/>
    </location>
</feature>
<keyword evidence="6 13" id="KW-0812">Transmembrane</keyword>
<dbReference type="PANTHER" id="PTHR23071:SF1">
    <property type="entry name" value="GPI ETHANOLAMINE PHOSPHATE TRANSFERASE 3"/>
    <property type="match status" value="1"/>
</dbReference>
<keyword evidence="4" id="KW-0337">GPI-anchor biosynthesis</keyword>
<keyword evidence="10" id="KW-0325">Glycoprotein</keyword>
<evidence type="ECO:0000313" key="14">
    <source>
        <dbReference type="EMBL" id="KAK7867667.1"/>
    </source>
</evidence>
<keyword evidence="5" id="KW-0808">Transferase</keyword>
<feature type="transmembrane region" description="Helical" evidence="13">
    <location>
        <begin position="562"/>
        <end position="581"/>
    </location>
</feature>
<evidence type="ECO:0000256" key="10">
    <source>
        <dbReference type="ARBA" id="ARBA00023180"/>
    </source>
</evidence>
<protein>
    <recommendedName>
        <fullName evidence="12">GPI ethanolamine phosphate transferase 3, catalytic subunit</fullName>
    </recommendedName>
    <alternativeName>
        <fullName evidence="11">Phosphatidylinositol-glycan biosynthesis class O protein</fullName>
    </alternativeName>
</protein>
<keyword evidence="9 13" id="KW-0472">Membrane</keyword>
<evidence type="ECO:0000256" key="8">
    <source>
        <dbReference type="ARBA" id="ARBA00022989"/>
    </source>
</evidence>
<evidence type="ECO:0000256" key="9">
    <source>
        <dbReference type="ARBA" id="ARBA00023136"/>
    </source>
</evidence>
<feature type="transmembrane region" description="Helical" evidence="13">
    <location>
        <begin position="687"/>
        <end position="704"/>
    </location>
</feature>
<dbReference type="FunFam" id="3.40.720.10:FF:000041">
    <property type="entry name" value="GPI ethanolamine phosphate transferase 3"/>
    <property type="match status" value="1"/>
</dbReference>
<reference evidence="14 15" key="1">
    <citation type="submission" date="2024-03" db="EMBL/GenBank/DDBJ databases">
        <title>The genome assembly and annotation of the cricket Gryllus longicercus Weissman &amp; Gray.</title>
        <authorList>
            <person name="Szrajer S."/>
            <person name="Gray D."/>
            <person name="Ylla G."/>
        </authorList>
    </citation>
    <scope>NUCLEOTIDE SEQUENCE [LARGE SCALE GENOMIC DNA]</scope>
    <source>
        <strain evidence="14">DAG 2021-001</strain>
        <tissue evidence="14">Whole body minus gut</tissue>
    </source>
</reference>
<evidence type="ECO:0000313" key="15">
    <source>
        <dbReference type="Proteomes" id="UP001378592"/>
    </source>
</evidence>
<evidence type="ECO:0000256" key="7">
    <source>
        <dbReference type="ARBA" id="ARBA00022824"/>
    </source>
</evidence>
<dbReference type="GO" id="GO:0006506">
    <property type="term" value="P:GPI anchor biosynthetic process"/>
    <property type="evidence" value="ECO:0007669"/>
    <property type="project" value="UniProtKB-KW"/>
</dbReference>
<dbReference type="Gene3D" id="3.40.720.10">
    <property type="entry name" value="Alkaline Phosphatase, subunit A"/>
    <property type="match status" value="1"/>
</dbReference>
<evidence type="ECO:0000256" key="1">
    <source>
        <dbReference type="ARBA" id="ARBA00004477"/>
    </source>
</evidence>
<evidence type="ECO:0000256" key="6">
    <source>
        <dbReference type="ARBA" id="ARBA00022692"/>
    </source>
</evidence>
<organism evidence="14 15">
    <name type="scientific">Gryllus longicercus</name>
    <dbReference type="NCBI Taxonomy" id="2509291"/>
    <lineage>
        <taxon>Eukaryota</taxon>
        <taxon>Metazoa</taxon>
        <taxon>Ecdysozoa</taxon>
        <taxon>Arthropoda</taxon>
        <taxon>Hexapoda</taxon>
        <taxon>Insecta</taxon>
        <taxon>Pterygota</taxon>
        <taxon>Neoptera</taxon>
        <taxon>Polyneoptera</taxon>
        <taxon>Orthoptera</taxon>
        <taxon>Ensifera</taxon>
        <taxon>Gryllidea</taxon>
        <taxon>Grylloidea</taxon>
        <taxon>Gryllidae</taxon>
        <taxon>Gryllinae</taxon>
        <taxon>Gryllus</taxon>
    </lineage>
</organism>
<feature type="transmembrane region" description="Helical" evidence="13">
    <location>
        <begin position="897"/>
        <end position="916"/>
    </location>
</feature>
<sequence length="1091" mass="124384">MGKHWKYFFLLLWISYLLVSGVLLFVRGFLLHRVSLTHKSTCKISNNTCTVGDKPALSNHSDINDGDVPAHCFNSFDSDEETNICVASRAKVILFIIDALRYDFVYFNRSLDDSQVLPYQNKLAVIDELLTHQPNHSKLYKFIADPPTTTMQRLKGITTGSLPTFVDIGSNFATPEINEDNVLDQLRSQNQNIVFLGDDTWTGLFPNRFLRQFAYPSFNVWDLDTVDNGIKKHIINEIQKSDWSFLIAHFLGVDHCGHRYGPQHVEMSRKLQEMNDVIRNVVNTMDDSTMLFVIGDHGMTSHGDHGGDSDDEVSAAMFVHSHKPLVTGDFIPHREVVKQIDLVPTLSTILGLPIPFSNLGSVILDALPSGEDISDQQYVLKALKHNLEQVTSYIHRYSSNKNEFSQEKLTLLNTNFNKLQDQVQNIFDSVKLKYFAVNALEYLMFLRKMCEEVWVEFDPMLMSRGLVITFVTIFFSFLIVDRLPGEVLNTTFLLVGYISMLIAVVVCIVSYNLDLVLNLEQGIYFFTGIVSLFLMSILIIQNWEPIVTTWHNQIKINDWTHVFCRMLVALSLVVMFSNSYVVEEATVLSYLFLSLLWLFVFNLKVSKKETNSRFRSDKSLFGSLNLHLTSSRLKVICLVIGLSFLLRLSHYYWRCREEQSGCESFVTHKPHSSGTFIEGKYRNAECLSTLVFLGMFVSFARIWLRSCGNLVGFSPNIALSRYSPSVIVVCTGGFWILHSLPRDMKLKFFLPWQLQFLPWVIYFVTATAVVIFFIQPLCIYIIPKQKDNLISVYGQENAIPQLFHQVKDMMAKRNKFNKPGKENVGSGDKQFPVIYGLATVYSALFVNLSVFLCLFIALLLGDVLAPSVLLMVTICIGLLVILAVLQCEKSVLTAQLFAVPWSFVVCWGLLSIYFFYGTGHQPTFPSIQWDAAFVGTGGQFSNHIIPALLIGFNTFSSQIIMGLMLPLVLIAPFTLWVMFPKFITANTDIKMEDMRRGEMLLFEKDGLFYRGMFTLCTKYILFHGMRMFTCMFAATIHCRHLMVWKIFAPKLIFEGLGLFVTIPSVLVAYLITIRITSELENLLSRLDKVQR</sequence>
<dbReference type="SUPFAM" id="SSF53649">
    <property type="entry name" value="Alkaline phosphatase-like"/>
    <property type="match status" value="1"/>
</dbReference>
<dbReference type="InterPro" id="IPR017850">
    <property type="entry name" value="Alkaline_phosphatase_core_sf"/>
</dbReference>
<comment type="caution">
    <text evidence="14">The sequence shown here is derived from an EMBL/GenBank/DDBJ whole genome shotgun (WGS) entry which is preliminary data.</text>
</comment>
<evidence type="ECO:0000256" key="4">
    <source>
        <dbReference type="ARBA" id="ARBA00022502"/>
    </source>
</evidence>
<comment type="similarity">
    <text evidence="3">Belongs to the PIGG/PIGN/PIGO family. PIGO subfamily.</text>
</comment>
<keyword evidence="8 13" id="KW-1133">Transmembrane helix</keyword>
<dbReference type="Proteomes" id="UP001378592">
    <property type="component" value="Unassembled WGS sequence"/>
</dbReference>
<gene>
    <name evidence="14" type="ORF">R5R35_011549</name>
</gene>
<name>A0AAN9VSZ1_9ORTH</name>
<dbReference type="GO" id="GO:0005789">
    <property type="term" value="C:endoplasmic reticulum membrane"/>
    <property type="evidence" value="ECO:0007669"/>
    <property type="project" value="UniProtKB-SubCell"/>
</dbReference>
<feature type="transmembrane region" description="Helical" evidence="13">
    <location>
        <begin position="756"/>
        <end position="782"/>
    </location>
</feature>
<dbReference type="InterPro" id="IPR039524">
    <property type="entry name" value="PIGO/GPI13"/>
</dbReference>
<feature type="transmembrane region" description="Helical" evidence="13">
    <location>
        <begin position="492"/>
        <end position="511"/>
    </location>
</feature>
<dbReference type="EMBL" id="JAZDUA010000113">
    <property type="protein sequence ID" value="KAK7867667.1"/>
    <property type="molecule type" value="Genomic_DNA"/>
</dbReference>
<dbReference type="GO" id="GO:0051377">
    <property type="term" value="F:mannose-ethanolamine phosphotransferase activity"/>
    <property type="evidence" value="ECO:0007669"/>
    <property type="project" value="InterPro"/>
</dbReference>
<dbReference type="PANTHER" id="PTHR23071">
    <property type="entry name" value="PHOSPHATIDYLINOSITOL GLYCAN"/>
    <property type="match status" value="1"/>
</dbReference>
<feature type="transmembrane region" description="Helical" evidence="13">
    <location>
        <begin position="7"/>
        <end position="30"/>
    </location>
</feature>
<proteinExistence type="inferred from homology"/>
<evidence type="ECO:0000256" key="5">
    <source>
        <dbReference type="ARBA" id="ARBA00022679"/>
    </source>
</evidence>
<feature type="transmembrane region" description="Helical" evidence="13">
    <location>
        <begin position="523"/>
        <end position="541"/>
    </location>
</feature>
<evidence type="ECO:0000256" key="13">
    <source>
        <dbReference type="SAM" id="Phobius"/>
    </source>
</evidence>
<dbReference type="InterPro" id="IPR037675">
    <property type="entry name" value="PIG-O_N"/>
</dbReference>
<keyword evidence="7" id="KW-0256">Endoplasmic reticulum</keyword>
<evidence type="ECO:0000256" key="11">
    <source>
        <dbReference type="ARBA" id="ARBA00079084"/>
    </source>
</evidence>
<feature type="transmembrane region" description="Helical" evidence="13">
    <location>
        <begin position="864"/>
        <end position="885"/>
    </location>
</feature>
<feature type="transmembrane region" description="Helical" evidence="13">
    <location>
        <begin position="587"/>
        <end position="605"/>
    </location>
</feature>
<feature type="transmembrane region" description="Helical" evidence="13">
    <location>
        <begin position="635"/>
        <end position="653"/>
    </location>
</feature>
<dbReference type="CDD" id="cd16023">
    <property type="entry name" value="GPI_EPT_3"/>
    <property type="match status" value="1"/>
</dbReference>
<feature type="transmembrane region" description="Helical" evidence="13">
    <location>
        <begin position="1019"/>
        <end position="1036"/>
    </location>
</feature>
<evidence type="ECO:0000256" key="3">
    <source>
        <dbReference type="ARBA" id="ARBA00008695"/>
    </source>
</evidence>
<evidence type="ECO:0000256" key="2">
    <source>
        <dbReference type="ARBA" id="ARBA00004687"/>
    </source>
</evidence>
<dbReference type="InterPro" id="IPR002591">
    <property type="entry name" value="Phosphodiest/P_Trfase"/>
</dbReference>
<dbReference type="AlphaFoldDB" id="A0AAN9VSZ1"/>